<keyword evidence="3 6" id="KW-0326">Glycosidase</keyword>
<evidence type="ECO:0000256" key="1">
    <source>
        <dbReference type="ARBA" id="ARBA00010838"/>
    </source>
</evidence>
<dbReference type="KEGG" id="tle:Tlet_1444"/>
<dbReference type="InterPro" id="IPR001360">
    <property type="entry name" value="Glyco_hydro_1"/>
</dbReference>
<dbReference type="InterPro" id="IPR017853">
    <property type="entry name" value="GH"/>
</dbReference>
<dbReference type="PANTHER" id="PTHR10353">
    <property type="entry name" value="GLYCOSYL HYDROLASE"/>
    <property type="match status" value="1"/>
</dbReference>
<dbReference type="Proteomes" id="UP000002016">
    <property type="component" value="Chromosome"/>
</dbReference>
<name>A8F766_PSELT</name>
<dbReference type="OrthoDB" id="2339329at2"/>
<reference evidence="7 8" key="2">
    <citation type="journal article" date="2009" name="Proc. Natl. Acad. Sci. U.S.A.">
        <title>On the chimeric nature, thermophilic origin, and phylogenetic placement of the Thermotogales.</title>
        <authorList>
            <person name="Zhaxybayeva O."/>
            <person name="Swithers K.S."/>
            <person name="Lapierre P."/>
            <person name="Fournier G.P."/>
            <person name="Bickhart D.M."/>
            <person name="DeBoy R.T."/>
            <person name="Nelson K.E."/>
            <person name="Nesbo C.L."/>
            <person name="Doolittle W.F."/>
            <person name="Gogarten J.P."/>
            <person name="Noll K.M."/>
        </authorList>
    </citation>
    <scope>NUCLEOTIDE SEQUENCE [LARGE SCALE GENOMIC DNA]</scope>
    <source>
        <strain evidence="8">ATCC BAA-301 / DSM 14385 / NBRC 107922 / TMO</strain>
    </source>
</reference>
<dbReference type="CAZy" id="GH1">
    <property type="family name" value="Glycoside Hydrolase Family 1"/>
</dbReference>
<protein>
    <submittedName>
        <fullName evidence="7">Glycoside hydrolase family 1</fullName>
    </submittedName>
</protein>
<feature type="active site" description="Nucleophile" evidence="4">
    <location>
        <position position="353"/>
    </location>
</feature>
<dbReference type="Pfam" id="PF00232">
    <property type="entry name" value="Glyco_hydro_1"/>
    <property type="match status" value="2"/>
</dbReference>
<dbReference type="RefSeq" id="WP_012003476.1">
    <property type="nucleotide sequence ID" value="NC_009828.1"/>
</dbReference>
<dbReference type="PRINTS" id="PR00131">
    <property type="entry name" value="GLHYDRLASE1"/>
</dbReference>
<comment type="similarity">
    <text evidence="1 5">Belongs to the glycosyl hydrolase 1 family.</text>
</comment>
<organism evidence="7 8">
    <name type="scientific">Pseudothermotoga lettingae (strain ATCC BAA-301 / DSM 14385 / NBRC 107922 / TMO)</name>
    <name type="common">Thermotoga lettingae</name>
    <dbReference type="NCBI Taxonomy" id="416591"/>
    <lineage>
        <taxon>Bacteria</taxon>
        <taxon>Thermotogati</taxon>
        <taxon>Thermotogota</taxon>
        <taxon>Thermotogae</taxon>
        <taxon>Thermotogales</taxon>
        <taxon>Thermotogaceae</taxon>
        <taxon>Pseudothermotoga</taxon>
    </lineage>
</organism>
<reference evidence="7 8" key="1">
    <citation type="submission" date="2007-08" db="EMBL/GenBank/DDBJ databases">
        <title>Complete sequence of Thermotoga lettingae TMO.</title>
        <authorList>
            <consortium name="US DOE Joint Genome Institute"/>
            <person name="Copeland A."/>
            <person name="Lucas S."/>
            <person name="Lapidus A."/>
            <person name="Barry K."/>
            <person name="Glavina del Rio T."/>
            <person name="Dalin E."/>
            <person name="Tice H."/>
            <person name="Pitluck S."/>
            <person name="Foster B."/>
            <person name="Bruce D."/>
            <person name="Schmutz J."/>
            <person name="Larimer F."/>
            <person name="Land M."/>
            <person name="Hauser L."/>
            <person name="Kyrpides N."/>
            <person name="Mikhailova N."/>
            <person name="Nelson K."/>
            <person name="Gogarten J.P."/>
            <person name="Noll K."/>
            <person name="Richardson P."/>
        </authorList>
    </citation>
    <scope>NUCLEOTIDE SEQUENCE [LARGE SCALE GENOMIC DNA]</scope>
    <source>
        <strain evidence="8">ATCC BAA-301 / DSM 14385 / NBRC 107922 / TMO</strain>
    </source>
</reference>
<proteinExistence type="inferred from homology"/>
<keyword evidence="8" id="KW-1185">Reference proteome</keyword>
<keyword evidence="2 6" id="KW-0378">Hydrolase</keyword>
<evidence type="ECO:0000256" key="2">
    <source>
        <dbReference type="ARBA" id="ARBA00022801"/>
    </source>
</evidence>
<dbReference type="Gene3D" id="3.20.20.80">
    <property type="entry name" value="Glycosidases"/>
    <property type="match status" value="1"/>
</dbReference>
<evidence type="ECO:0000313" key="8">
    <source>
        <dbReference type="Proteomes" id="UP000002016"/>
    </source>
</evidence>
<dbReference type="InterPro" id="IPR018120">
    <property type="entry name" value="Glyco_hydro_1_AS"/>
</dbReference>
<gene>
    <name evidence="7" type="ordered locus">Tlet_1444</name>
</gene>
<accession>A8F766</accession>
<dbReference type="eggNOG" id="COG2723">
    <property type="taxonomic scope" value="Bacteria"/>
</dbReference>
<dbReference type="PROSITE" id="PS00653">
    <property type="entry name" value="GLYCOSYL_HYDROL_F1_2"/>
    <property type="match status" value="1"/>
</dbReference>
<dbReference type="STRING" id="416591.Tlet_1444"/>
<dbReference type="GO" id="GO:0005975">
    <property type="term" value="P:carbohydrate metabolic process"/>
    <property type="evidence" value="ECO:0007669"/>
    <property type="project" value="InterPro"/>
</dbReference>
<dbReference type="PANTHER" id="PTHR10353:SF209">
    <property type="entry name" value="GALACTOLIPID GALACTOSYLTRANSFERASE SFR2, CHLOROPLASTIC"/>
    <property type="match status" value="1"/>
</dbReference>
<dbReference type="HOGENOM" id="CLU_001859_1_3_0"/>
<dbReference type="PROSITE" id="PS00572">
    <property type="entry name" value="GLYCOSYL_HYDROL_F1_1"/>
    <property type="match status" value="1"/>
</dbReference>
<evidence type="ECO:0000256" key="3">
    <source>
        <dbReference type="ARBA" id="ARBA00023295"/>
    </source>
</evidence>
<dbReference type="SUPFAM" id="SSF51445">
    <property type="entry name" value="(Trans)glycosidases"/>
    <property type="match status" value="1"/>
</dbReference>
<evidence type="ECO:0000256" key="4">
    <source>
        <dbReference type="PROSITE-ProRule" id="PRU10055"/>
    </source>
</evidence>
<evidence type="ECO:0000256" key="6">
    <source>
        <dbReference type="RuleBase" id="RU004468"/>
    </source>
</evidence>
<dbReference type="AlphaFoldDB" id="A8F766"/>
<dbReference type="GO" id="GO:0008422">
    <property type="term" value="F:beta-glucosidase activity"/>
    <property type="evidence" value="ECO:0007669"/>
    <property type="project" value="TreeGrafter"/>
</dbReference>
<dbReference type="EMBL" id="CP000812">
    <property type="protein sequence ID" value="ABV34000.1"/>
    <property type="molecule type" value="Genomic_DNA"/>
</dbReference>
<sequence>MFGKDFLFGVSISGFQFEMGDEKSIDPNTDWFAWIHDELNQLNYVVSEDCVENGVNYWSRYEEIHKLCEECGLNSIRIGIEWSRIFPRPTFDTRSDQLQSIADMKAVEHYREIVTDARKKGLRVILNLNHFTLPIWLHDPIYVNRNCDFSKNGWINDKSVEEFSKYAEFCVKCFDDLCDMYSTMNEPNIVAQLGYLSRNSGFPPSIMSVEFYKKAIENQIKAHKSAYNKMKQLTEKPVGIIYATIWYEGDESAEEAMKFANWYFLDEAMKYSDFLGANYYTRAVVKKRKPCELNGLKITWKTVRGFGQSCKQNSRSFDGHLTTDNGWEIYPEGLEKILIACWQKYKKPIYITENGVADIKDIYRPYYIVSHLSVIEKLIENGLDIKGYLHWSITDNFEWALGYSMRFGLIHVDFADGSLTPRPSYFLYSKIIEKNTAHTFKKLLEIWG</sequence>
<dbReference type="InterPro" id="IPR033132">
    <property type="entry name" value="GH_1_N_CS"/>
</dbReference>
<evidence type="ECO:0000313" key="7">
    <source>
        <dbReference type="EMBL" id="ABV34000.1"/>
    </source>
</evidence>
<evidence type="ECO:0000256" key="5">
    <source>
        <dbReference type="RuleBase" id="RU003690"/>
    </source>
</evidence>